<dbReference type="InterPro" id="IPR036388">
    <property type="entry name" value="WH-like_DNA-bd_sf"/>
</dbReference>
<dbReference type="PROSITE" id="PS50995">
    <property type="entry name" value="HTH_MARR_2"/>
    <property type="match status" value="1"/>
</dbReference>
<evidence type="ECO:0000313" key="6">
    <source>
        <dbReference type="Proteomes" id="UP001161405"/>
    </source>
</evidence>
<dbReference type="RefSeq" id="WP_379863108.1">
    <property type="nucleotide sequence ID" value="NZ_BSNI01000001.1"/>
</dbReference>
<dbReference type="EMBL" id="BSNI01000001">
    <property type="protein sequence ID" value="GLQ16295.1"/>
    <property type="molecule type" value="Genomic_DNA"/>
</dbReference>
<dbReference type="InterPro" id="IPR000835">
    <property type="entry name" value="HTH_MarR-typ"/>
</dbReference>
<feature type="domain" description="HTH marR-type" evidence="4">
    <location>
        <begin position="10"/>
        <end position="141"/>
    </location>
</feature>
<evidence type="ECO:0000256" key="3">
    <source>
        <dbReference type="ARBA" id="ARBA00023163"/>
    </source>
</evidence>
<dbReference type="InterPro" id="IPR039422">
    <property type="entry name" value="MarR/SlyA-like"/>
</dbReference>
<keyword evidence="1" id="KW-0805">Transcription regulation</keyword>
<dbReference type="SUPFAM" id="SSF46785">
    <property type="entry name" value="Winged helix' DNA-binding domain"/>
    <property type="match status" value="1"/>
</dbReference>
<reference evidence="5" key="2">
    <citation type="submission" date="2023-01" db="EMBL/GenBank/DDBJ databases">
        <title>Draft genome sequence of Maritalea porphyrae strain NBRC 107169.</title>
        <authorList>
            <person name="Sun Q."/>
            <person name="Mori K."/>
        </authorList>
    </citation>
    <scope>NUCLEOTIDE SEQUENCE</scope>
    <source>
        <strain evidence="5">NBRC 107169</strain>
    </source>
</reference>
<sequence length="157" mass="17612">MSERPVTPPKDSLGRLVSATAARAQQILARLLEEHDLSPQQWIVLGVLWRREKVSVGELARYMRSEKPAVSRLVDRMEKAGWVNKSTSETDARSVLVSASQKGHQKSHLQHLYTEVNAALLKDFSSEETEKLFGLLNRAHANASEHIRKQGSESDKS</sequence>
<evidence type="ECO:0000313" key="5">
    <source>
        <dbReference type="EMBL" id="GLQ16295.1"/>
    </source>
</evidence>
<dbReference type="Gene3D" id="1.10.10.10">
    <property type="entry name" value="Winged helix-like DNA-binding domain superfamily/Winged helix DNA-binding domain"/>
    <property type="match status" value="1"/>
</dbReference>
<evidence type="ECO:0000259" key="4">
    <source>
        <dbReference type="PROSITE" id="PS50995"/>
    </source>
</evidence>
<comment type="caution">
    <text evidence="5">The sequence shown here is derived from an EMBL/GenBank/DDBJ whole genome shotgun (WGS) entry which is preliminary data.</text>
</comment>
<protein>
    <submittedName>
        <fullName evidence="5">MarR family transcriptional regulator</fullName>
    </submittedName>
</protein>
<proteinExistence type="predicted"/>
<dbReference type="SMART" id="SM00347">
    <property type="entry name" value="HTH_MARR"/>
    <property type="match status" value="1"/>
</dbReference>
<dbReference type="PRINTS" id="PR00598">
    <property type="entry name" value="HTHMARR"/>
</dbReference>
<dbReference type="InterPro" id="IPR036390">
    <property type="entry name" value="WH_DNA-bd_sf"/>
</dbReference>
<organism evidence="5 6">
    <name type="scientific">Maritalea porphyrae</name>
    <dbReference type="NCBI Taxonomy" id="880732"/>
    <lineage>
        <taxon>Bacteria</taxon>
        <taxon>Pseudomonadati</taxon>
        <taxon>Pseudomonadota</taxon>
        <taxon>Alphaproteobacteria</taxon>
        <taxon>Hyphomicrobiales</taxon>
        <taxon>Devosiaceae</taxon>
        <taxon>Maritalea</taxon>
    </lineage>
</organism>
<evidence type="ECO:0000256" key="2">
    <source>
        <dbReference type="ARBA" id="ARBA00023125"/>
    </source>
</evidence>
<reference evidence="5" key="1">
    <citation type="journal article" date="2014" name="Int. J. Syst. Evol. Microbiol.">
        <title>Complete genome of a new Firmicutes species belonging to the dominant human colonic microbiota ('Ruminococcus bicirculans') reveals two chromosomes and a selective capacity to utilize plant glucans.</title>
        <authorList>
            <consortium name="NISC Comparative Sequencing Program"/>
            <person name="Wegmann U."/>
            <person name="Louis P."/>
            <person name="Goesmann A."/>
            <person name="Henrissat B."/>
            <person name="Duncan S.H."/>
            <person name="Flint H.J."/>
        </authorList>
    </citation>
    <scope>NUCLEOTIDE SEQUENCE</scope>
    <source>
        <strain evidence="5">NBRC 107169</strain>
    </source>
</reference>
<keyword evidence="2" id="KW-0238">DNA-binding</keyword>
<evidence type="ECO:0000256" key="1">
    <source>
        <dbReference type="ARBA" id="ARBA00023015"/>
    </source>
</evidence>
<dbReference type="Pfam" id="PF12802">
    <property type="entry name" value="MarR_2"/>
    <property type="match status" value="1"/>
</dbReference>
<dbReference type="Proteomes" id="UP001161405">
    <property type="component" value="Unassembled WGS sequence"/>
</dbReference>
<dbReference type="PANTHER" id="PTHR33164:SF64">
    <property type="entry name" value="TRANSCRIPTIONAL REGULATOR SLYA"/>
    <property type="match status" value="1"/>
</dbReference>
<dbReference type="PANTHER" id="PTHR33164">
    <property type="entry name" value="TRANSCRIPTIONAL REGULATOR, MARR FAMILY"/>
    <property type="match status" value="1"/>
</dbReference>
<keyword evidence="6" id="KW-1185">Reference proteome</keyword>
<gene>
    <name evidence="5" type="ORF">GCM10007879_05440</name>
</gene>
<accession>A0ABQ5UPR7</accession>
<name>A0ABQ5UPR7_9HYPH</name>
<keyword evidence="3" id="KW-0804">Transcription</keyword>